<dbReference type="EMBL" id="JARJCM010000064">
    <property type="protein sequence ID" value="KAJ7033541.1"/>
    <property type="molecule type" value="Genomic_DNA"/>
</dbReference>
<gene>
    <name evidence="1" type="ORF">C8F04DRAFT_619269</name>
</gene>
<reference evidence="1" key="1">
    <citation type="submission" date="2023-03" db="EMBL/GenBank/DDBJ databases">
        <title>Massive genome expansion in bonnet fungi (Mycena s.s.) driven by repeated elements and novel gene families across ecological guilds.</title>
        <authorList>
            <consortium name="Lawrence Berkeley National Laboratory"/>
            <person name="Harder C.B."/>
            <person name="Miyauchi S."/>
            <person name="Viragh M."/>
            <person name="Kuo A."/>
            <person name="Thoen E."/>
            <person name="Andreopoulos B."/>
            <person name="Lu D."/>
            <person name="Skrede I."/>
            <person name="Drula E."/>
            <person name="Henrissat B."/>
            <person name="Morin E."/>
            <person name="Kohler A."/>
            <person name="Barry K."/>
            <person name="LaButti K."/>
            <person name="Morin E."/>
            <person name="Salamov A."/>
            <person name="Lipzen A."/>
            <person name="Mereny Z."/>
            <person name="Hegedus B."/>
            <person name="Baldrian P."/>
            <person name="Stursova M."/>
            <person name="Weitz H."/>
            <person name="Taylor A."/>
            <person name="Grigoriev I.V."/>
            <person name="Nagy L.G."/>
            <person name="Martin F."/>
            <person name="Kauserud H."/>
        </authorList>
    </citation>
    <scope>NUCLEOTIDE SEQUENCE</scope>
    <source>
        <strain evidence="1">CBHHK200</strain>
    </source>
</reference>
<organism evidence="1 2">
    <name type="scientific">Mycena alexandri</name>
    <dbReference type="NCBI Taxonomy" id="1745969"/>
    <lineage>
        <taxon>Eukaryota</taxon>
        <taxon>Fungi</taxon>
        <taxon>Dikarya</taxon>
        <taxon>Basidiomycota</taxon>
        <taxon>Agaricomycotina</taxon>
        <taxon>Agaricomycetes</taxon>
        <taxon>Agaricomycetidae</taxon>
        <taxon>Agaricales</taxon>
        <taxon>Marasmiineae</taxon>
        <taxon>Mycenaceae</taxon>
        <taxon>Mycena</taxon>
    </lineage>
</organism>
<accession>A0AAD6ST28</accession>
<sequence>MFLLRGNANVASQGTSLQRWASFSSFSSALLVEACSDPDLSAYGQLPAAQQIDFHTRRLEMNHSIGRRSIVQTPAFPLQFAHSNRCSSGCLVIASALVFILALLQGVKSHFLGTILLDHRTTQLPRRYDSHTMLFSADLWHLDAVIGCPC</sequence>
<keyword evidence="2" id="KW-1185">Reference proteome</keyword>
<dbReference type="Proteomes" id="UP001218188">
    <property type="component" value="Unassembled WGS sequence"/>
</dbReference>
<proteinExistence type="predicted"/>
<name>A0AAD6ST28_9AGAR</name>
<dbReference type="AlphaFoldDB" id="A0AAD6ST28"/>
<protein>
    <submittedName>
        <fullName evidence="1">Uncharacterized protein</fullName>
    </submittedName>
</protein>
<evidence type="ECO:0000313" key="2">
    <source>
        <dbReference type="Proteomes" id="UP001218188"/>
    </source>
</evidence>
<evidence type="ECO:0000313" key="1">
    <source>
        <dbReference type="EMBL" id="KAJ7033541.1"/>
    </source>
</evidence>
<comment type="caution">
    <text evidence="1">The sequence shown here is derived from an EMBL/GenBank/DDBJ whole genome shotgun (WGS) entry which is preliminary data.</text>
</comment>